<dbReference type="InterPro" id="IPR050708">
    <property type="entry name" value="T6SS_VgrG/RHS"/>
</dbReference>
<dbReference type="InterPro" id="IPR028238">
    <property type="entry name" value="Ntox46"/>
</dbReference>
<dbReference type="Pfam" id="PF20148">
    <property type="entry name" value="DUF6531"/>
    <property type="match status" value="1"/>
</dbReference>
<dbReference type="Pfam" id="PF15538">
    <property type="entry name" value="Ntox46"/>
    <property type="match status" value="1"/>
</dbReference>
<dbReference type="NCBIfam" id="TIGR03696">
    <property type="entry name" value="Rhs_assc_core"/>
    <property type="match status" value="1"/>
</dbReference>
<dbReference type="InterPro" id="IPR022385">
    <property type="entry name" value="Rhs_assc_core"/>
</dbReference>
<sequence length="1610" mass="180023">MSNVGQAVFNEVIADYRNVLSAYRKDAESFFLGDMLSMDMEQTIKVGDKTITASSGSKKAQSVVTQCPLSGTLRLVHLFESVRFIPIGNTPYKVEAGELVRGRFVSEAVVKEGTLDAKGIAEVGKLTPGKSYRVTFYPNVKKSDLDTLFASYAPVQKDLEAWLTKEWNSEHKAAWARYSGTGGGFGGHALAAASGIGKALVGVWDDLKTIYNLLADPVGNAKKLAEFGVDAAAMAKAGASQMEAAMLVLQDEALLYLYAYALVCWVKMLPPDQQTEFGAQVISSVLIDVIIGVILTGGAGLAARYGAKAATMAKNSDRVMRLVTSLVDLSRKHNLAQHAQQAKKVLITGAAPLSPAKKADLKLVDGNNNTLVEKGTAAKRRFQGHTEIKQVNKTPDASKQAVTPNNRPHQPEASTCKNNCPVSMVTGEELLALQDGELPGLLPFVFGRLYRTSAVAKSCGMGLGWTHALAHRLERHGDTLTWWDEESLATELPLPSAARPMVTNLLSEAAVYLGEEADEVILAKAGSPFLHFTWHGEIGRLTGFSDPYGNRLTVRSDRQGRPAWVENDAGLALRLAYEGDHIMALELQRFDGIAWQPQATLQRYHYDDHGHLVAAENGAGECERYRYRDDGVIVERRLAGGAGFFWEWEGEGKAARAIRHWSDVAGFDVTYGWDDDKGEVTVLNADGSQEVYQHDSQARLVRQQDPDGAITEFAYNDKGQKVLARDPLGAETHYHYDEEGMLALEVAPDGSQTAYHYWDGRVRKIVQGEREWRFEHNPQGDLIARRDPLGNETRYGYTPQGKLCSVVHPDSTRTELVWNRLGQLIEEKGVDGGISRWRYDELGRQIVRQDPRGAITRYEWDAADRLSAVHLPGGGVRRYEYNAYGKVTAQWDELGRETRFEYHPGLHLVSRRINPDGSELKYRYDNAKLFLSEIENEHGEQHRIHYHPNGLVARETGFDGRTTAYRYDLNGRLSEKVEFGKQETELVTRYERDPMGRLLKKSLPDGREIAFEYDGHGQLIRVDDGDWPLAFDYDGAGHLVAEHQGWASSHFRYDAMGRLSHWQLPDGNRLGYHYQHGALGGIDLNGAELTRHQVVGGLELRRQQGALTQQYEYDEQGRLSALRLQRGKQVARERRYGYDRTGNLLRIDDSVQGEQHYRYDPLDRLLEVRGELTERFLHDPAGNLLGESSGAQFDGARTQGNRLLLSGDRHFEYDEFGRLALERRGKGQQLVTRYHYDCQHQLVRAELPDGSTACYDYDAFGRRIRKTVKGAKGEQVTEFLWQANNLIAESCYLLGDDKHRTDEQYRSFIYEPGSFKPLAQLEGEGQKAEVFHYQLDHLGTPLALTRTSGATAWQVRYRAYGNVWREEIAEVATPLRFQGQYFDAETGLHYNRHRYYQPGTGRFITPDPIGLAGGLNNYQYAPNPTGWVDPLGLSNVPGQCPGSDKDLTRRAYLNNKFGRTGEVNADINQRARKKIAFDFYKGQGFAEESIPSHLNGIDFSHDVRIETLNRGKKVYQYQSPGAPQGNYYAMHSSVTPSELGIGKMGENRAKGTVELKLKKQYVVNEKTKVIRSTSKAIDDTWSVRGVTQPSSGGGTQLFTTEKHIFVEGIE</sequence>
<dbReference type="Gene3D" id="2.180.10.10">
    <property type="entry name" value="RHS repeat-associated core"/>
    <property type="match status" value="2"/>
</dbReference>
<accession>A0ABD0BE83</accession>
<dbReference type="Proteomes" id="UP000737420">
    <property type="component" value="Unassembled WGS sequence"/>
</dbReference>
<dbReference type="InterPro" id="IPR031325">
    <property type="entry name" value="RHS_repeat"/>
</dbReference>
<dbReference type="NCBIfam" id="TIGR01643">
    <property type="entry name" value="YD_repeat_2x"/>
    <property type="match status" value="7"/>
</dbReference>
<feature type="domain" description="DUF6531" evidence="4">
    <location>
        <begin position="420"/>
        <end position="486"/>
    </location>
</feature>
<feature type="region of interest" description="Disordered" evidence="2">
    <location>
        <begin position="391"/>
        <end position="415"/>
    </location>
</feature>
<feature type="domain" description="Teneurin-like YD-shell" evidence="5">
    <location>
        <begin position="962"/>
        <end position="1074"/>
    </location>
</feature>
<dbReference type="Pfam" id="PF25023">
    <property type="entry name" value="TEN_YD-shell"/>
    <property type="match status" value="3"/>
</dbReference>
<evidence type="ECO:0000256" key="1">
    <source>
        <dbReference type="ARBA" id="ARBA00022737"/>
    </source>
</evidence>
<dbReference type="Pfam" id="PF05593">
    <property type="entry name" value="RHS_repeat"/>
    <property type="match status" value="1"/>
</dbReference>
<feature type="domain" description="Bacterial toxin 46" evidence="3">
    <location>
        <begin position="1449"/>
        <end position="1605"/>
    </location>
</feature>
<dbReference type="SUPFAM" id="SSF82171">
    <property type="entry name" value="DPP6 N-terminal domain-like"/>
    <property type="match status" value="1"/>
</dbReference>
<feature type="domain" description="Teneurin-like YD-shell" evidence="5">
    <location>
        <begin position="1103"/>
        <end position="1407"/>
    </location>
</feature>
<dbReference type="InterPro" id="IPR006530">
    <property type="entry name" value="YD"/>
</dbReference>
<feature type="domain" description="Teneurin-like YD-shell" evidence="5">
    <location>
        <begin position="659"/>
        <end position="814"/>
    </location>
</feature>
<organism evidence="6 7">
    <name type="scientific">Aeromonas caviae</name>
    <name type="common">Aeromonas punctata</name>
    <dbReference type="NCBI Taxonomy" id="648"/>
    <lineage>
        <taxon>Bacteria</taxon>
        <taxon>Pseudomonadati</taxon>
        <taxon>Pseudomonadota</taxon>
        <taxon>Gammaproteobacteria</taxon>
        <taxon>Aeromonadales</taxon>
        <taxon>Aeromonadaceae</taxon>
        <taxon>Aeromonas</taxon>
    </lineage>
</organism>
<comment type="caution">
    <text evidence="6">The sequence shown here is derived from an EMBL/GenBank/DDBJ whole genome shotgun (WGS) entry which is preliminary data.</text>
</comment>
<dbReference type="PANTHER" id="PTHR32305">
    <property type="match status" value="1"/>
</dbReference>
<evidence type="ECO:0000313" key="7">
    <source>
        <dbReference type="Proteomes" id="UP000737420"/>
    </source>
</evidence>
<evidence type="ECO:0000259" key="4">
    <source>
        <dbReference type="Pfam" id="PF20148"/>
    </source>
</evidence>
<dbReference type="PANTHER" id="PTHR32305:SF15">
    <property type="entry name" value="PROTEIN RHSA-RELATED"/>
    <property type="match status" value="1"/>
</dbReference>
<evidence type="ECO:0000256" key="2">
    <source>
        <dbReference type="SAM" id="MobiDB-lite"/>
    </source>
</evidence>
<keyword evidence="1" id="KW-0677">Repeat</keyword>
<name>A0ABD0BE83_AERCA</name>
<evidence type="ECO:0000259" key="3">
    <source>
        <dbReference type="Pfam" id="PF15538"/>
    </source>
</evidence>
<dbReference type="EMBL" id="BPOP01000086">
    <property type="protein sequence ID" value="GJB94249.1"/>
    <property type="molecule type" value="Genomic_DNA"/>
</dbReference>
<dbReference type="Gene3D" id="3.90.930.1">
    <property type="match status" value="1"/>
</dbReference>
<proteinExistence type="predicted"/>
<dbReference type="PRINTS" id="PR00394">
    <property type="entry name" value="RHSPROTEIN"/>
</dbReference>
<dbReference type="InterPro" id="IPR045351">
    <property type="entry name" value="DUF6531"/>
</dbReference>
<gene>
    <name evidence="6" type="ORF">KAM382_43100</name>
</gene>
<evidence type="ECO:0000259" key="5">
    <source>
        <dbReference type="Pfam" id="PF25023"/>
    </source>
</evidence>
<dbReference type="RefSeq" id="WP_203762201.1">
    <property type="nucleotide sequence ID" value="NZ_AP024402.1"/>
</dbReference>
<reference evidence="6 7" key="1">
    <citation type="submission" date="2021-07" db="EMBL/GenBank/DDBJ databases">
        <title>Draft genome sequence of carbapenem-resistant Aeromonas spp. in Japan.</title>
        <authorList>
            <person name="Maehana S."/>
            <person name="Suzuki M."/>
            <person name="Kitasato H."/>
        </authorList>
    </citation>
    <scope>NUCLEOTIDE SEQUENCE [LARGE SCALE GENOMIC DNA]</scope>
    <source>
        <strain evidence="6 7">KAM382</strain>
    </source>
</reference>
<evidence type="ECO:0000313" key="6">
    <source>
        <dbReference type="EMBL" id="GJB94249.1"/>
    </source>
</evidence>
<dbReference type="InterPro" id="IPR056823">
    <property type="entry name" value="TEN-like_YD-shell"/>
</dbReference>
<protein>
    <submittedName>
        <fullName evidence="6">Type IV secretion protein Rhs</fullName>
    </submittedName>
</protein>